<organism evidence="1 2">
    <name type="scientific">Salmonella enterica subsp. enterica serovar Bovismorbificans</name>
    <dbReference type="NCBI Taxonomy" id="58097"/>
    <lineage>
        <taxon>Bacteria</taxon>
        <taxon>Pseudomonadati</taxon>
        <taxon>Pseudomonadota</taxon>
        <taxon>Gammaproteobacteria</taxon>
        <taxon>Enterobacterales</taxon>
        <taxon>Enterobacteriaceae</taxon>
        <taxon>Salmonella</taxon>
    </lineage>
</organism>
<name>A0A655C2H8_SALET</name>
<sequence length="126" mass="14830">MLSDTFPVFNTGAAQRIDTQRQTGFLNRRHINDIRQPFDKRLYQIYRFNVARGHCRIQRDALNALQAARQQRIGAIFYHFSDVGIRRAAIGRIIFNTAIFRRVVRRRNDNTISQRAAFFVMDQDSI</sequence>
<evidence type="ECO:0000313" key="2">
    <source>
        <dbReference type="Proteomes" id="UP000039541"/>
    </source>
</evidence>
<protein>
    <submittedName>
        <fullName evidence="1">Uncharacterized protein</fullName>
    </submittedName>
</protein>
<proteinExistence type="predicted"/>
<accession>A0A655C2H8</accession>
<dbReference type="EMBL" id="CQPC01000013">
    <property type="protein sequence ID" value="CNT91108.1"/>
    <property type="molecule type" value="Genomic_DNA"/>
</dbReference>
<reference evidence="1 2" key="1">
    <citation type="submission" date="2015-03" db="EMBL/GenBank/DDBJ databases">
        <authorList>
            <consortium name="Pathogen Informatics"/>
        </authorList>
    </citation>
    <scope>NUCLEOTIDE SEQUENCE [LARGE SCALE GENOMIC DNA]</scope>
    <source>
        <strain evidence="1 2">3476</strain>
    </source>
</reference>
<dbReference type="Proteomes" id="UP000039541">
    <property type="component" value="Unassembled WGS sequence"/>
</dbReference>
<evidence type="ECO:0000313" key="1">
    <source>
        <dbReference type="EMBL" id="CNT91108.1"/>
    </source>
</evidence>
<dbReference type="AlphaFoldDB" id="A0A655C2H8"/>
<gene>
    <name evidence="1" type="ORF">ERS008202_01385</name>
</gene>